<dbReference type="NCBIfam" id="TIGR00281">
    <property type="entry name" value="SMC-Scp complex subunit ScpB"/>
    <property type="match status" value="1"/>
</dbReference>
<dbReference type="PANTHER" id="PTHR34298:SF2">
    <property type="entry name" value="SEGREGATION AND CONDENSATION PROTEIN B"/>
    <property type="match status" value="1"/>
</dbReference>
<keyword evidence="3" id="KW-0159">Chromosome partition</keyword>
<dbReference type="Proteomes" id="UP001595533">
    <property type="component" value="Unassembled WGS sequence"/>
</dbReference>
<gene>
    <name evidence="5" type="primary">scpB</name>
    <name evidence="5" type="ORF">ACFODZ_10880</name>
</gene>
<dbReference type="SUPFAM" id="SSF46785">
    <property type="entry name" value="Winged helix' DNA-binding domain"/>
    <property type="match status" value="2"/>
</dbReference>
<dbReference type="Gene3D" id="1.10.10.10">
    <property type="entry name" value="Winged helix-like DNA-binding domain superfamily/Winged helix DNA-binding domain"/>
    <property type="match status" value="2"/>
</dbReference>
<comment type="caution">
    <text evidence="5">The sequence shown here is derived from an EMBL/GenBank/DDBJ whole genome shotgun (WGS) entry which is preliminary data.</text>
</comment>
<accession>A0ABV7JH66</accession>
<dbReference type="InterPro" id="IPR036388">
    <property type="entry name" value="WH-like_DNA-bd_sf"/>
</dbReference>
<evidence type="ECO:0000256" key="3">
    <source>
        <dbReference type="ARBA" id="ARBA00022829"/>
    </source>
</evidence>
<dbReference type="Pfam" id="PF04079">
    <property type="entry name" value="SMC_ScpB"/>
    <property type="match status" value="1"/>
</dbReference>
<dbReference type="PANTHER" id="PTHR34298">
    <property type="entry name" value="SEGREGATION AND CONDENSATION PROTEIN B"/>
    <property type="match status" value="1"/>
</dbReference>
<dbReference type="InterPro" id="IPR036390">
    <property type="entry name" value="WH_DNA-bd_sf"/>
</dbReference>
<keyword evidence="4" id="KW-0131">Cell cycle</keyword>
<evidence type="ECO:0000313" key="6">
    <source>
        <dbReference type="Proteomes" id="UP001595533"/>
    </source>
</evidence>
<proteinExistence type="predicted"/>
<name>A0ABV7JH66_9GAMM</name>
<evidence type="ECO:0000313" key="5">
    <source>
        <dbReference type="EMBL" id="MFC3194742.1"/>
    </source>
</evidence>
<organism evidence="5 6">
    <name type="scientific">Marinicella sediminis</name>
    <dbReference type="NCBI Taxonomy" id="1792834"/>
    <lineage>
        <taxon>Bacteria</taxon>
        <taxon>Pseudomonadati</taxon>
        <taxon>Pseudomonadota</taxon>
        <taxon>Gammaproteobacteria</taxon>
        <taxon>Lysobacterales</taxon>
        <taxon>Marinicellaceae</taxon>
        <taxon>Marinicella</taxon>
    </lineage>
</organism>
<keyword evidence="6" id="KW-1185">Reference proteome</keyword>
<sequence length="200" mass="22806">MEIKELKHTIEAALLAFDEPLSAKDLLQMFADQEITVTDINQALNALEADYAERSIELKRLARGYRLQTKSSVQHWLQNLQQQKPKKLSRALLETLALIAYRQPITRGEIEDIRGVAVSSKIIHFMMDQDWIRVLGYRDVPGKPAMLGTTKGFLDHFNLTSLQDLPSLAEIKDIETLEQELDFPDQAASENTQQELKDES</sequence>
<dbReference type="InterPro" id="IPR005234">
    <property type="entry name" value="ScpB_csome_segregation"/>
</dbReference>
<evidence type="ECO:0000256" key="1">
    <source>
        <dbReference type="ARBA" id="ARBA00022490"/>
    </source>
</evidence>
<protein>
    <submittedName>
        <fullName evidence="5">SMC-Scp complex subunit ScpB</fullName>
    </submittedName>
</protein>
<keyword evidence="2" id="KW-0132">Cell division</keyword>
<reference evidence="6" key="1">
    <citation type="journal article" date="2019" name="Int. J. Syst. Evol. Microbiol.">
        <title>The Global Catalogue of Microorganisms (GCM) 10K type strain sequencing project: providing services to taxonomists for standard genome sequencing and annotation.</title>
        <authorList>
            <consortium name="The Broad Institute Genomics Platform"/>
            <consortium name="The Broad Institute Genome Sequencing Center for Infectious Disease"/>
            <person name="Wu L."/>
            <person name="Ma J."/>
        </authorList>
    </citation>
    <scope>NUCLEOTIDE SEQUENCE [LARGE SCALE GENOMIC DNA]</scope>
    <source>
        <strain evidence="6">KCTC 42953</strain>
    </source>
</reference>
<keyword evidence="1" id="KW-0963">Cytoplasm</keyword>
<dbReference type="RefSeq" id="WP_077410791.1">
    <property type="nucleotide sequence ID" value="NZ_JBHRTS010000005.1"/>
</dbReference>
<evidence type="ECO:0000256" key="2">
    <source>
        <dbReference type="ARBA" id="ARBA00022618"/>
    </source>
</evidence>
<evidence type="ECO:0000256" key="4">
    <source>
        <dbReference type="ARBA" id="ARBA00023306"/>
    </source>
</evidence>
<dbReference type="EMBL" id="JBHRTS010000005">
    <property type="protein sequence ID" value="MFC3194742.1"/>
    <property type="molecule type" value="Genomic_DNA"/>
</dbReference>
<dbReference type="PIRSF" id="PIRSF019345">
    <property type="entry name" value="ScpB"/>
    <property type="match status" value="1"/>
</dbReference>